<dbReference type="GO" id="GO:0008483">
    <property type="term" value="F:transaminase activity"/>
    <property type="evidence" value="ECO:0007669"/>
    <property type="project" value="UniProtKB-KW"/>
</dbReference>
<dbReference type="OrthoDB" id="199743at2"/>
<evidence type="ECO:0000259" key="6">
    <source>
        <dbReference type="Pfam" id="PF00155"/>
    </source>
</evidence>
<dbReference type="EMBL" id="PPCV01000007">
    <property type="protein sequence ID" value="RXW31643.1"/>
    <property type="molecule type" value="Genomic_DNA"/>
</dbReference>
<keyword evidence="4" id="KW-0663">Pyridoxal phosphate</keyword>
<dbReference type="AlphaFoldDB" id="A0A4Q2EFA3"/>
<evidence type="ECO:0000313" key="8">
    <source>
        <dbReference type="Proteomes" id="UP000290624"/>
    </source>
</evidence>
<evidence type="ECO:0000256" key="5">
    <source>
        <dbReference type="SAM" id="MobiDB-lite"/>
    </source>
</evidence>
<comment type="cofactor">
    <cofactor evidence="1">
        <name>pyridoxal 5'-phosphate</name>
        <dbReference type="ChEBI" id="CHEBI:597326"/>
    </cofactor>
</comment>
<dbReference type="Pfam" id="PF00155">
    <property type="entry name" value="Aminotran_1_2"/>
    <property type="match status" value="1"/>
</dbReference>
<feature type="domain" description="Aminotransferase class I/classII large" evidence="6">
    <location>
        <begin position="90"/>
        <end position="234"/>
    </location>
</feature>
<proteinExistence type="predicted"/>
<dbReference type="SUPFAM" id="SSF53383">
    <property type="entry name" value="PLP-dependent transferases"/>
    <property type="match status" value="1"/>
</dbReference>
<dbReference type="Proteomes" id="UP000290624">
    <property type="component" value="Unassembled WGS sequence"/>
</dbReference>
<evidence type="ECO:0000256" key="2">
    <source>
        <dbReference type="ARBA" id="ARBA00022576"/>
    </source>
</evidence>
<dbReference type="Gene3D" id="3.40.640.10">
    <property type="entry name" value="Type I PLP-dependent aspartate aminotransferase-like (Major domain)"/>
    <property type="match status" value="1"/>
</dbReference>
<dbReference type="CDD" id="cd00609">
    <property type="entry name" value="AAT_like"/>
    <property type="match status" value="1"/>
</dbReference>
<accession>A0A4Q2EFA3</accession>
<dbReference type="PANTHER" id="PTHR42790">
    <property type="entry name" value="AMINOTRANSFERASE"/>
    <property type="match status" value="1"/>
</dbReference>
<comment type="caution">
    <text evidence="7">The sequence shown here is derived from an EMBL/GenBank/DDBJ whole genome shotgun (WGS) entry which is preliminary data.</text>
</comment>
<reference evidence="7 8" key="1">
    <citation type="submission" date="2018-01" db="EMBL/GenBank/DDBJ databases">
        <title>Lactibacter flavus gen. nov., sp. nov., a novel bacterium of the family Propionibacteriaceae isolated from raw milk and dairy products.</title>
        <authorList>
            <person name="Wenning M."/>
            <person name="Breitenwieser F."/>
            <person name="Huptas C."/>
            <person name="von Neubeck M."/>
            <person name="Busse H.-J."/>
            <person name="Scherer S."/>
        </authorList>
    </citation>
    <scope>NUCLEOTIDE SEQUENCE [LARGE SCALE GENOMIC DNA]</scope>
    <source>
        <strain evidence="7 8">VG341</strain>
    </source>
</reference>
<keyword evidence="3" id="KW-0808">Transferase</keyword>
<dbReference type="GO" id="GO:1901605">
    <property type="term" value="P:alpha-amino acid metabolic process"/>
    <property type="evidence" value="ECO:0007669"/>
    <property type="project" value="TreeGrafter"/>
</dbReference>
<dbReference type="GO" id="GO:0030170">
    <property type="term" value="F:pyridoxal phosphate binding"/>
    <property type="evidence" value="ECO:0007669"/>
    <property type="project" value="InterPro"/>
</dbReference>
<evidence type="ECO:0000256" key="1">
    <source>
        <dbReference type="ARBA" id="ARBA00001933"/>
    </source>
</evidence>
<dbReference type="InterPro" id="IPR015421">
    <property type="entry name" value="PyrdxlP-dep_Trfase_major"/>
</dbReference>
<dbReference type="InterPro" id="IPR004839">
    <property type="entry name" value="Aminotransferase_I/II_large"/>
</dbReference>
<dbReference type="Gene3D" id="3.90.1150.10">
    <property type="entry name" value="Aspartate Aminotransferase, domain 1"/>
    <property type="match status" value="1"/>
</dbReference>
<evidence type="ECO:0000256" key="3">
    <source>
        <dbReference type="ARBA" id="ARBA00022679"/>
    </source>
</evidence>
<dbReference type="InterPro" id="IPR015422">
    <property type="entry name" value="PyrdxlP-dep_Trfase_small"/>
</dbReference>
<protein>
    <recommendedName>
        <fullName evidence="6">Aminotransferase class I/classII large domain-containing protein</fullName>
    </recommendedName>
</protein>
<organism evidence="7 8">
    <name type="scientific">Propioniciclava flava</name>
    <dbReference type="NCBI Taxonomy" id="2072026"/>
    <lineage>
        <taxon>Bacteria</taxon>
        <taxon>Bacillati</taxon>
        <taxon>Actinomycetota</taxon>
        <taxon>Actinomycetes</taxon>
        <taxon>Propionibacteriales</taxon>
        <taxon>Propionibacteriaceae</taxon>
        <taxon>Propioniciclava</taxon>
    </lineage>
</organism>
<sequence>MSSDTTTYKPSFHELADSAALTEPGAATADESRPALSRRGADQTIGGAFARSSVPLAPGGIALTGGFPGPDVLPIARLAESYARVLADPGAGLTALQYHGPFGTDELRAWIAEDQGVPFEQVLITNGALHSISYALEALIEPGDLVLVENPTYPFALRALQYYGARVEAIGTDAHGLDADALQTALEAGARPKALYVIPDFQNPTGVTLTAQRWTQITELAEQYGFVILSDNPY</sequence>
<evidence type="ECO:0000256" key="4">
    <source>
        <dbReference type="ARBA" id="ARBA00022898"/>
    </source>
</evidence>
<dbReference type="InterPro" id="IPR015424">
    <property type="entry name" value="PyrdxlP-dep_Trfase"/>
</dbReference>
<feature type="region of interest" description="Disordered" evidence="5">
    <location>
        <begin position="19"/>
        <end position="40"/>
    </location>
</feature>
<keyword evidence="8" id="KW-1185">Reference proteome</keyword>
<dbReference type="PANTHER" id="PTHR42790:SF19">
    <property type="entry name" value="KYNURENINE_ALPHA-AMINOADIPATE AMINOTRANSFERASE, MITOCHONDRIAL"/>
    <property type="match status" value="1"/>
</dbReference>
<keyword evidence="2" id="KW-0032">Aminotransferase</keyword>
<gene>
    <name evidence="7" type="ORF">C1706_10820</name>
</gene>
<dbReference type="InterPro" id="IPR050859">
    <property type="entry name" value="Class-I_PLP-dep_aminotransf"/>
</dbReference>
<name>A0A4Q2EFA3_9ACTN</name>
<evidence type="ECO:0000313" key="7">
    <source>
        <dbReference type="EMBL" id="RXW31643.1"/>
    </source>
</evidence>